<keyword evidence="5" id="KW-0175">Coiled coil</keyword>
<comment type="caution">
    <text evidence="8">The sequence shown here is derived from an EMBL/GenBank/DDBJ whole genome shotgun (WGS) entry which is preliminary data.</text>
</comment>
<keyword evidence="1" id="KW-1003">Cell membrane</keyword>
<evidence type="ECO:0000256" key="5">
    <source>
        <dbReference type="SAM" id="Coils"/>
    </source>
</evidence>
<keyword evidence="4 6" id="KW-0472">Membrane</keyword>
<gene>
    <name evidence="8" type="ORF">UX01_C0001G0162</name>
</gene>
<name>A0A837IG87_9BACT</name>
<dbReference type="GO" id="GO:0005886">
    <property type="term" value="C:plasma membrane"/>
    <property type="evidence" value="ECO:0007669"/>
    <property type="project" value="InterPro"/>
</dbReference>
<accession>A0A837IG87</accession>
<evidence type="ECO:0000313" key="8">
    <source>
        <dbReference type="EMBL" id="KKU01318.1"/>
    </source>
</evidence>
<feature type="domain" description="Lipopolysaccharide assembly protein A" evidence="7">
    <location>
        <begin position="12"/>
        <end position="74"/>
    </location>
</feature>
<evidence type="ECO:0000256" key="6">
    <source>
        <dbReference type="SAM" id="Phobius"/>
    </source>
</evidence>
<feature type="coiled-coil region" evidence="5">
    <location>
        <begin position="60"/>
        <end position="94"/>
    </location>
</feature>
<organism evidence="8 9">
    <name type="scientific">Candidatus Collierbacteria bacterium GW2011_GWB2_45_17</name>
    <dbReference type="NCBI Taxonomy" id="1618388"/>
    <lineage>
        <taxon>Bacteria</taxon>
        <taxon>Candidatus Collieribacteriota</taxon>
    </lineage>
</organism>
<dbReference type="EMBL" id="LCKO01000001">
    <property type="protein sequence ID" value="KKU01318.1"/>
    <property type="molecule type" value="Genomic_DNA"/>
</dbReference>
<evidence type="ECO:0000256" key="4">
    <source>
        <dbReference type="ARBA" id="ARBA00023136"/>
    </source>
</evidence>
<keyword evidence="2 6" id="KW-0812">Transmembrane</keyword>
<evidence type="ECO:0000259" key="7">
    <source>
        <dbReference type="Pfam" id="PF06305"/>
    </source>
</evidence>
<sequence>MGSALAYISKFNLAPISVNLGYYVISNVPLFYVIVGSLLIGLVISFLMQLLKNISNAFILRSKKKEIKTSQEEILELTKRVHQLELENEKLKHTDAEISDPNAL</sequence>
<evidence type="ECO:0000256" key="2">
    <source>
        <dbReference type="ARBA" id="ARBA00022692"/>
    </source>
</evidence>
<reference evidence="8 9" key="1">
    <citation type="journal article" date="2015" name="Nature">
        <title>rRNA introns, odd ribosomes, and small enigmatic genomes across a large radiation of phyla.</title>
        <authorList>
            <person name="Brown C.T."/>
            <person name="Hug L.A."/>
            <person name="Thomas B.C."/>
            <person name="Sharon I."/>
            <person name="Castelle C.J."/>
            <person name="Singh A."/>
            <person name="Wilkins M.J."/>
            <person name="Williams K.H."/>
            <person name="Banfield J.F."/>
        </authorList>
    </citation>
    <scope>NUCLEOTIDE SEQUENCE [LARGE SCALE GENOMIC DNA]</scope>
</reference>
<keyword evidence="3 6" id="KW-1133">Transmembrane helix</keyword>
<evidence type="ECO:0000256" key="3">
    <source>
        <dbReference type="ARBA" id="ARBA00022989"/>
    </source>
</evidence>
<dbReference type="AlphaFoldDB" id="A0A837IG87"/>
<evidence type="ECO:0000313" key="9">
    <source>
        <dbReference type="Proteomes" id="UP000034078"/>
    </source>
</evidence>
<dbReference type="Pfam" id="PF06305">
    <property type="entry name" value="LapA_dom"/>
    <property type="match status" value="1"/>
</dbReference>
<dbReference type="Proteomes" id="UP000034078">
    <property type="component" value="Unassembled WGS sequence"/>
</dbReference>
<dbReference type="InterPro" id="IPR010445">
    <property type="entry name" value="LapA_dom"/>
</dbReference>
<evidence type="ECO:0000256" key="1">
    <source>
        <dbReference type="ARBA" id="ARBA00022475"/>
    </source>
</evidence>
<feature type="transmembrane region" description="Helical" evidence="6">
    <location>
        <begin position="30"/>
        <end position="51"/>
    </location>
</feature>
<dbReference type="CDD" id="cd14686">
    <property type="entry name" value="bZIP"/>
    <property type="match status" value="1"/>
</dbReference>
<protein>
    <recommendedName>
        <fullName evidence="7">Lipopolysaccharide assembly protein A domain-containing protein</fullName>
    </recommendedName>
</protein>
<proteinExistence type="predicted"/>